<feature type="chain" id="PRO_5031509823" description="RanBP-type and C3HC4-type zinc finger-containing protein 1" evidence="11">
    <location>
        <begin position="22"/>
        <end position="1008"/>
    </location>
</feature>
<dbReference type="PROSITE" id="PS50089">
    <property type="entry name" value="ZF_RING_2"/>
    <property type="match status" value="1"/>
</dbReference>
<dbReference type="GO" id="GO:0006334">
    <property type="term" value="P:nucleosome assembly"/>
    <property type="evidence" value="ECO:0007669"/>
    <property type="project" value="InterPro"/>
</dbReference>
<keyword evidence="5" id="KW-0833">Ubl conjugation pathway</keyword>
<keyword evidence="6" id="KW-0862">Zinc</keyword>
<feature type="compositionally biased region" description="Low complexity" evidence="10">
    <location>
        <begin position="394"/>
        <end position="407"/>
    </location>
</feature>
<reference evidence="15" key="1">
    <citation type="submission" date="2021-01" db="EMBL/GenBank/DDBJ databases">
        <authorList>
            <person name="Corre E."/>
            <person name="Pelletier E."/>
            <person name="Niang G."/>
            <person name="Scheremetjew M."/>
            <person name="Finn R."/>
            <person name="Kale V."/>
            <person name="Holt S."/>
            <person name="Cochrane G."/>
            <person name="Meng A."/>
            <person name="Brown T."/>
            <person name="Cohen L."/>
        </authorList>
    </citation>
    <scope>NUCLEOTIDE SEQUENCE</scope>
    <source>
        <strain evidence="15">Ms1</strain>
    </source>
</reference>
<dbReference type="AlphaFoldDB" id="A0A7S1G633"/>
<feature type="compositionally biased region" description="Low complexity" evidence="10">
    <location>
        <begin position="466"/>
        <end position="483"/>
    </location>
</feature>
<feature type="compositionally biased region" description="Acidic residues" evidence="10">
    <location>
        <begin position="235"/>
        <end position="245"/>
    </location>
</feature>
<keyword evidence="2" id="KW-0479">Metal-binding</keyword>
<evidence type="ECO:0000256" key="10">
    <source>
        <dbReference type="SAM" id="MobiDB-lite"/>
    </source>
</evidence>
<dbReference type="SMART" id="SM00547">
    <property type="entry name" value="ZnF_RBZ"/>
    <property type="match status" value="1"/>
</dbReference>
<dbReference type="InterPro" id="IPR036388">
    <property type="entry name" value="WH-like_DNA-bd_sf"/>
</dbReference>
<dbReference type="InterPro" id="IPR005818">
    <property type="entry name" value="Histone_H1/H5_H15"/>
</dbReference>
<organism evidence="15">
    <name type="scientific">Bicosoecida sp. CB-2014</name>
    <dbReference type="NCBI Taxonomy" id="1486930"/>
    <lineage>
        <taxon>Eukaryota</taxon>
        <taxon>Sar</taxon>
        <taxon>Stramenopiles</taxon>
        <taxon>Bigyra</taxon>
        <taxon>Opalozoa</taxon>
        <taxon>Bicosoecida</taxon>
    </lineage>
</organism>
<dbReference type="InterPro" id="IPR013083">
    <property type="entry name" value="Znf_RING/FYVE/PHD"/>
</dbReference>
<keyword evidence="7 9" id="KW-0067">ATP-binding</keyword>
<keyword evidence="4 8" id="KW-0863">Zinc-finger</keyword>
<feature type="domain" description="RanBP2-type" evidence="14">
    <location>
        <begin position="340"/>
        <end position="370"/>
    </location>
</feature>
<dbReference type="PROSITE" id="PS00107">
    <property type="entry name" value="PROTEIN_KINASE_ATP"/>
    <property type="match status" value="1"/>
</dbReference>
<protein>
    <recommendedName>
        <fullName evidence="16">RanBP-type and C3HC4-type zinc finger-containing protein 1</fullName>
    </recommendedName>
</protein>
<evidence type="ECO:0000256" key="8">
    <source>
        <dbReference type="PROSITE-ProRule" id="PRU00322"/>
    </source>
</evidence>
<feature type="compositionally biased region" description="Low complexity" evidence="10">
    <location>
        <begin position="255"/>
        <end position="284"/>
    </location>
</feature>
<dbReference type="PANTHER" id="PTHR45647:SF18">
    <property type="entry name" value="U-BOX DOMAIN-CONTAINING PROTEIN 33"/>
    <property type="match status" value="1"/>
</dbReference>
<feature type="region of interest" description="Disordered" evidence="10">
    <location>
        <begin position="173"/>
        <end position="348"/>
    </location>
</feature>
<dbReference type="GO" id="GO:0008270">
    <property type="term" value="F:zinc ion binding"/>
    <property type="evidence" value="ECO:0007669"/>
    <property type="project" value="UniProtKB-KW"/>
</dbReference>
<dbReference type="InterPro" id="IPR008271">
    <property type="entry name" value="Ser/Thr_kinase_AS"/>
</dbReference>
<keyword evidence="3 9" id="KW-0547">Nucleotide-binding</keyword>
<evidence type="ECO:0000256" key="1">
    <source>
        <dbReference type="ARBA" id="ARBA00022527"/>
    </source>
</evidence>
<feature type="region of interest" description="Disordered" evidence="10">
    <location>
        <begin position="773"/>
        <end position="795"/>
    </location>
</feature>
<evidence type="ECO:0000259" key="14">
    <source>
        <dbReference type="PROSITE" id="PS50199"/>
    </source>
</evidence>
<evidence type="ECO:0000313" key="15">
    <source>
        <dbReference type="EMBL" id="CAD8911313.1"/>
    </source>
</evidence>
<feature type="compositionally biased region" description="Basic and acidic residues" evidence="10">
    <location>
        <begin position="484"/>
        <end position="500"/>
    </location>
</feature>
<dbReference type="Pfam" id="PF13920">
    <property type="entry name" value="zf-C3HC4_3"/>
    <property type="match status" value="1"/>
</dbReference>
<dbReference type="GO" id="GO:0000786">
    <property type="term" value="C:nucleosome"/>
    <property type="evidence" value="ECO:0007669"/>
    <property type="project" value="InterPro"/>
</dbReference>
<evidence type="ECO:0000256" key="6">
    <source>
        <dbReference type="ARBA" id="ARBA00022833"/>
    </source>
</evidence>
<evidence type="ECO:0000259" key="13">
    <source>
        <dbReference type="PROSITE" id="PS50089"/>
    </source>
</evidence>
<accession>A0A7S1G633</accession>
<feature type="domain" description="RING-type" evidence="13">
    <location>
        <begin position="960"/>
        <end position="997"/>
    </location>
</feature>
<evidence type="ECO:0000256" key="5">
    <source>
        <dbReference type="ARBA" id="ARBA00022786"/>
    </source>
</evidence>
<evidence type="ECO:0000256" key="9">
    <source>
        <dbReference type="PROSITE-ProRule" id="PRU10141"/>
    </source>
</evidence>
<feature type="region of interest" description="Disordered" evidence="10">
    <location>
        <begin position="532"/>
        <end position="555"/>
    </location>
</feature>
<feature type="signal peptide" evidence="11">
    <location>
        <begin position="1"/>
        <end position="21"/>
    </location>
</feature>
<evidence type="ECO:0000256" key="2">
    <source>
        <dbReference type="ARBA" id="ARBA00022723"/>
    </source>
</evidence>
<evidence type="ECO:0000256" key="7">
    <source>
        <dbReference type="ARBA" id="ARBA00022840"/>
    </source>
</evidence>
<feature type="compositionally biased region" description="Low complexity" evidence="10">
    <location>
        <begin position="85"/>
        <end position="99"/>
    </location>
</feature>
<feature type="compositionally biased region" description="Acidic residues" evidence="10">
    <location>
        <begin position="372"/>
        <end position="384"/>
    </location>
</feature>
<feature type="region of interest" description="Disordered" evidence="10">
    <location>
        <begin position="85"/>
        <end position="153"/>
    </location>
</feature>
<dbReference type="InterPro" id="IPR036443">
    <property type="entry name" value="Znf_RanBP2_sf"/>
</dbReference>
<dbReference type="Pfam" id="PF00538">
    <property type="entry name" value="Linker_histone"/>
    <property type="match status" value="1"/>
</dbReference>
<evidence type="ECO:0008006" key="16">
    <source>
        <dbReference type="Google" id="ProtNLM"/>
    </source>
</evidence>
<dbReference type="PANTHER" id="PTHR45647">
    <property type="entry name" value="OS02G0152300 PROTEIN"/>
    <property type="match status" value="1"/>
</dbReference>
<dbReference type="Gene3D" id="3.30.200.20">
    <property type="entry name" value="Phosphorylase Kinase, domain 1"/>
    <property type="match status" value="1"/>
</dbReference>
<dbReference type="PROSITE" id="PS50011">
    <property type="entry name" value="PROTEIN_KINASE_DOM"/>
    <property type="match status" value="1"/>
</dbReference>
<feature type="region of interest" description="Disordered" evidence="10">
    <location>
        <begin position="371"/>
        <end position="500"/>
    </location>
</feature>
<dbReference type="GO" id="GO:0003677">
    <property type="term" value="F:DNA binding"/>
    <property type="evidence" value="ECO:0007669"/>
    <property type="project" value="InterPro"/>
</dbReference>
<dbReference type="PROSITE" id="PS50199">
    <property type="entry name" value="ZF_RANBP2_2"/>
    <property type="match status" value="1"/>
</dbReference>
<evidence type="ECO:0000256" key="3">
    <source>
        <dbReference type="ARBA" id="ARBA00022741"/>
    </source>
</evidence>
<dbReference type="SUPFAM" id="SSF56112">
    <property type="entry name" value="Protein kinase-like (PK-like)"/>
    <property type="match status" value="1"/>
</dbReference>
<proteinExistence type="predicted"/>
<dbReference type="InterPro" id="IPR011009">
    <property type="entry name" value="Kinase-like_dom_sf"/>
</dbReference>
<dbReference type="Gene3D" id="1.10.510.10">
    <property type="entry name" value="Transferase(Phosphotransferase) domain 1"/>
    <property type="match status" value="1"/>
</dbReference>
<evidence type="ECO:0000259" key="12">
    <source>
        <dbReference type="PROSITE" id="PS50011"/>
    </source>
</evidence>
<dbReference type="SUPFAM" id="SSF46785">
    <property type="entry name" value="Winged helix' DNA-binding domain"/>
    <property type="match status" value="1"/>
</dbReference>
<dbReference type="InterPro" id="IPR000719">
    <property type="entry name" value="Prot_kinase_dom"/>
</dbReference>
<gene>
    <name evidence="15" type="ORF">BSP0115_LOCUS4518</name>
</gene>
<keyword evidence="1" id="KW-0723">Serine/threonine-protein kinase</keyword>
<dbReference type="InterPro" id="IPR001841">
    <property type="entry name" value="Znf_RING"/>
</dbReference>
<dbReference type="InterPro" id="IPR036390">
    <property type="entry name" value="WH_DNA-bd_sf"/>
</dbReference>
<dbReference type="SMART" id="SM00220">
    <property type="entry name" value="S_TKc"/>
    <property type="match status" value="1"/>
</dbReference>
<dbReference type="PROSITE" id="PS00108">
    <property type="entry name" value="PROTEIN_KINASE_ST"/>
    <property type="match status" value="1"/>
</dbReference>
<dbReference type="EMBL" id="HBFS01006666">
    <property type="protein sequence ID" value="CAD8911313.1"/>
    <property type="molecule type" value="Transcribed_RNA"/>
</dbReference>
<feature type="domain" description="Protein kinase" evidence="12">
    <location>
        <begin position="600"/>
        <end position="925"/>
    </location>
</feature>
<dbReference type="InterPro" id="IPR001876">
    <property type="entry name" value="Znf_RanBP2"/>
</dbReference>
<keyword evidence="1" id="KW-0418">Kinase</keyword>
<sequence>MAIRYTALVLEALVALQDAQGSSPASVDAFIRDKHGPSLATYNRSALYAAIQQLLTRGELVEGARGRLRLARAVDAARGAAAAAASARPRRASAASSAGDGAGAGAGAGAAAVAAPSPPPRRRHKASAADSHDEWVPPSSAMPLAEGAAGADPPSWISSVGSRVASSVKSWFGPTRARGTRPAVKGDAGKRAGTSAEEKRRRQRAAAGLKRAASRARGRAGAGAGAGAAGSASSEDSEHDDDDDWVPAGERRAKAPSPARRPSAESAATAPKVAASSSRKSPSGRARKRRARDSDDEEWQPDGEGAGRRDSVAGRRRAPAKRATGAKQRPGAPSRAPRKKPAAPWNCGLCTFVNVPGAGVCEACGELRDGFDAAESDSDDDEDFVVASPRGGQSAASPPRSVASSTAAKRRARRRKNVDPDDEAWSPSDEGGMSDGAPPPRAKSSRSADKAVEAGSADAAERKSAASKAKQAAAVRKAAAAAAKKLEREQRAAEKREAAAARKAERAAAAAEKRAAAAARKAAAAVAKAAKQRGAKKGGALEQSADGAHDPEKDALQRKLEETQAQLARMEALHRAAEARERSHLINFTWEEVCSATNNFSDENKLGSGGFGVVFAGQLKGAQVAVKRLHHGVGTSRGAAALEQLHNELRTLARYRSANLVQLIGVCMPQELDGKQEPCIVYQRMHGDLYDRLRPPGGDGGAGAGSRAFPWWQRLQCLIDVARGLVFLHTAAKDAAIVHLDVKPENVLMDSHGAARLGDFGIVHAVETMGAGVSDDGGEGGGGGAGAGAGAGGDADRRRAASMTVSVKVREKVGTLGYMAPEYVATGSVSVKCDSYSFGVLVAELMTARDPCPKDGEALVEVIADADDDAALASLLDAAAGWPAAVAERLWPVVRGCTEPRRKTRWSMERALSALETLVVAHPAPSGGAGAGVNGAAAAASAAAGDAEDGGEDVAPDRECAVCMDAEKTHLLMPCRHLLLCEACAEGQPGRECPTCRAPCDSVVRIFW</sequence>
<feature type="binding site" evidence="9">
    <location>
        <position position="627"/>
    </location>
    <ligand>
        <name>ATP</name>
        <dbReference type="ChEBI" id="CHEBI:30616"/>
    </ligand>
</feature>
<keyword evidence="11" id="KW-0732">Signal</keyword>
<dbReference type="InterPro" id="IPR001245">
    <property type="entry name" value="Ser-Thr/Tyr_kinase_cat_dom"/>
</dbReference>
<dbReference type="PROSITE" id="PS01358">
    <property type="entry name" value="ZF_RANBP2_1"/>
    <property type="match status" value="1"/>
</dbReference>
<dbReference type="Gene3D" id="3.30.40.10">
    <property type="entry name" value="Zinc/RING finger domain, C3HC4 (zinc finger)"/>
    <property type="match status" value="1"/>
</dbReference>
<dbReference type="GO" id="GO:0004672">
    <property type="term" value="F:protein kinase activity"/>
    <property type="evidence" value="ECO:0007669"/>
    <property type="project" value="InterPro"/>
</dbReference>
<dbReference type="GO" id="GO:0005524">
    <property type="term" value="F:ATP binding"/>
    <property type="evidence" value="ECO:0007669"/>
    <property type="project" value="UniProtKB-UniRule"/>
</dbReference>
<dbReference type="InterPro" id="IPR017441">
    <property type="entry name" value="Protein_kinase_ATP_BS"/>
</dbReference>
<dbReference type="SUPFAM" id="SSF90209">
    <property type="entry name" value="Ran binding protein zinc finger-like"/>
    <property type="match status" value="1"/>
</dbReference>
<evidence type="ECO:0000256" key="11">
    <source>
        <dbReference type="SAM" id="SignalP"/>
    </source>
</evidence>
<keyword evidence="1" id="KW-0808">Transferase</keyword>
<evidence type="ECO:0000256" key="4">
    <source>
        <dbReference type="ARBA" id="ARBA00022771"/>
    </source>
</evidence>
<dbReference type="SMART" id="SM00184">
    <property type="entry name" value="RING"/>
    <property type="match status" value="1"/>
</dbReference>
<name>A0A7S1G633_9STRA</name>
<feature type="compositionally biased region" description="Gly residues" evidence="10">
    <location>
        <begin position="779"/>
        <end position="793"/>
    </location>
</feature>
<dbReference type="Pfam" id="PF07714">
    <property type="entry name" value="PK_Tyr_Ser-Thr"/>
    <property type="match status" value="1"/>
</dbReference>
<dbReference type="Pfam" id="PF00069">
    <property type="entry name" value="Pkinase"/>
    <property type="match status" value="1"/>
</dbReference>
<dbReference type="InterPro" id="IPR051348">
    <property type="entry name" value="U-box_ubiquitin_ligases"/>
</dbReference>
<dbReference type="Gene3D" id="1.10.10.10">
    <property type="entry name" value="Winged helix-like DNA-binding domain superfamily/Winged helix DNA-binding domain"/>
    <property type="match status" value="1"/>
</dbReference>
<dbReference type="SUPFAM" id="SSF57850">
    <property type="entry name" value="RING/U-box"/>
    <property type="match status" value="1"/>
</dbReference>